<feature type="domain" description="Ig-like" evidence="3">
    <location>
        <begin position="243"/>
        <end position="331"/>
    </location>
</feature>
<dbReference type="SMART" id="SM00407">
    <property type="entry name" value="IGc1"/>
    <property type="match status" value="2"/>
</dbReference>
<feature type="domain" description="Ig-like" evidence="3">
    <location>
        <begin position="37"/>
        <end position="137"/>
    </location>
</feature>
<dbReference type="SUPFAM" id="SSF48726">
    <property type="entry name" value="Immunoglobulin"/>
    <property type="match status" value="2"/>
</dbReference>
<proteinExistence type="predicted"/>
<sequence>MPDREETMSVKFLISLILLYLDCAPLFLVGARAETEPSSVEIRAPNPLVSGRDYMLLCLASGFLPGTPSVQWFCRDTPVPPSSVFSDIIKEDDGTFYLHSMYRLSPTVKDHTTECVCKVSHPAWAKQWTVRTILNVSLEPYSMEIQAPRSLVSGSEAVLLCTASRFYPGSPSVLWFHRDASASSESITNKITKESDGTFSLESQYKFIPTETDHGTVGICLVSHPDWTQQRTVNITLNVSYGPTAVNVTSRSGHVTEGIVSLAVGSLLHLTCVAEGNPRPKIQWLWGNITVQHSTETLFIPAVLQEHEGVYWCVARNQYGQRNSSITLRVTNTVDVGVSACLLMKAMYVGILALVDVIILIAFMIRKTTTARPQALELSVSQSTSLPEERPASIPQTAAAPNQSESGTPPD</sequence>
<dbReference type="CDD" id="cd00098">
    <property type="entry name" value="IgC1"/>
    <property type="match status" value="2"/>
</dbReference>
<feature type="domain" description="Ig-like" evidence="3">
    <location>
        <begin position="140"/>
        <end position="236"/>
    </location>
</feature>
<dbReference type="AlphaFoldDB" id="A0A8T2NFV1"/>
<evidence type="ECO:0000256" key="1">
    <source>
        <dbReference type="SAM" id="MobiDB-lite"/>
    </source>
</evidence>
<dbReference type="OrthoDB" id="8921285at2759"/>
<keyword evidence="2" id="KW-1133">Transmembrane helix</keyword>
<feature type="transmembrane region" description="Helical" evidence="2">
    <location>
        <begin position="12"/>
        <end position="33"/>
    </location>
</feature>
<keyword evidence="2" id="KW-0812">Transmembrane</keyword>
<feature type="compositionally biased region" description="Polar residues" evidence="1">
    <location>
        <begin position="394"/>
        <end position="411"/>
    </location>
</feature>
<feature type="transmembrane region" description="Helical" evidence="2">
    <location>
        <begin position="346"/>
        <end position="365"/>
    </location>
</feature>
<dbReference type="Pfam" id="PF07654">
    <property type="entry name" value="C1-set"/>
    <property type="match status" value="2"/>
</dbReference>
<comment type="caution">
    <text evidence="4">The sequence shown here is derived from an EMBL/GenBank/DDBJ whole genome shotgun (WGS) entry which is preliminary data.</text>
</comment>
<organism evidence="4 5">
    <name type="scientific">Albula glossodonta</name>
    <name type="common">roundjaw bonefish</name>
    <dbReference type="NCBI Taxonomy" id="121402"/>
    <lineage>
        <taxon>Eukaryota</taxon>
        <taxon>Metazoa</taxon>
        <taxon>Chordata</taxon>
        <taxon>Craniata</taxon>
        <taxon>Vertebrata</taxon>
        <taxon>Euteleostomi</taxon>
        <taxon>Actinopterygii</taxon>
        <taxon>Neopterygii</taxon>
        <taxon>Teleostei</taxon>
        <taxon>Albuliformes</taxon>
        <taxon>Albulidae</taxon>
        <taxon>Albula</taxon>
    </lineage>
</organism>
<dbReference type="InterPro" id="IPR036179">
    <property type="entry name" value="Ig-like_dom_sf"/>
</dbReference>
<dbReference type="Gene3D" id="2.60.40.10">
    <property type="entry name" value="Immunoglobulins"/>
    <property type="match status" value="3"/>
</dbReference>
<dbReference type="Pfam" id="PF13927">
    <property type="entry name" value="Ig_3"/>
    <property type="match status" value="1"/>
</dbReference>
<evidence type="ECO:0000259" key="3">
    <source>
        <dbReference type="PROSITE" id="PS50835"/>
    </source>
</evidence>
<dbReference type="InterPro" id="IPR003597">
    <property type="entry name" value="Ig_C1-set"/>
</dbReference>
<keyword evidence="2" id="KW-0472">Membrane</keyword>
<protein>
    <recommendedName>
        <fullName evidence="3">Ig-like domain-containing protein</fullName>
    </recommendedName>
</protein>
<name>A0A8T2NFV1_9TELE</name>
<dbReference type="EMBL" id="JAFBMS010000072">
    <property type="protein sequence ID" value="KAG9338170.1"/>
    <property type="molecule type" value="Genomic_DNA"/>
</dbReference>
<dbReference type="InterPro" id="IPR013783">
    <property type="entry name" value="Ig-like_fold"/>
</dbReference>
<dbReference type="Proteomes" id="UP000824540">
    <property type="component" value="Unassembled WGS sequence"/>
</dbReference>
<evidence type="ECO:0000313" key="4">
    <source>
        <dbReference type="EMBL" id="KAG9338170.1"/>
    </source>
</evidence>
<dbReference type="SMART" id="SM00408">
    <property type="entry name" value="IGc2"/>
    <property type="match status" value="1"/>
</dbReference>
<accession>A0A8T2NFV1</accession>
<feature type="region of interest" description="Disordered" evidence="1">
    <location>
        <begin position="379"/>
        <end position="411"/>
    </location>
</feature>
<keyword evidence="5" id="KW-1185">Reference proteome</keyword>
<dbReference type="PANTHER" id="PTHR45889">
    <property type="entry name" value="IG-LIKE DOMAIN-CONTAINING PROTEIN"/>
    <property type="match status" value="1"/>
</dbReference>
<dbReference type="InterPro" id="IPR003599">
    <property type="entry name" value="Ig_sub"/>
</dbReference>
<dbReference type="CDD" id="cd00096">
    <property type="entry name" value="Ig"/>
    <property type="match status" value="1"/>
</dbReference>
<dbReference type="PROSITE" id="PS50835">
    <property type="entry name" value="IG_LIKE"/>
    <property type="match status" value="3"/>
</dbReference>
<reference evidence="4" key="1">
    <citation type="thesis" date="2021" institute="BYU ScholarsArchive" country="Provo, UT, USA">
        <title>Applications of and Algorithms for Genome Assembly and Genomic Analyses with an Emphasis on Marine Teleosts.</title>
        <authorList>
            <person name="Pickett B.D."/>
        </authorList>
    </citation>
    <scope>NUCLEOTIDE SEQUENCE</scope>
    <source>
        <strain evidence="4">HI-2016</strain>
    </source>
</reference>
<dbReference type="PANTHER" id="PTHR45889:SF8">
    <property type="entry name" value="IG-LIKE DOMAIN-CONTAINING PROTEIN"/>
    <property type="match status" value="1"/>
</dbReference>
<dbReference type="SMART" id="SM00409">
    <property type="entry name" value="IG"/>
    <property type="match status" value="2"/>
</dbReference>
<dbReference type="InterPro" id="IPR007110">
    <property type="entry name" value="Ig-like_dom"/>
</dbReference>
<evidence type="ECO:0000256" key="2">
    <source>
        <dbReference type="SAM" id="Phobius"/>
    </source>
</evidence>
<evidence type="ECO:0000313" key="5">
    <source>
        <dbReference type="Proteomes" id="UP000824540"/>
    </source>
</evidence>
<dbReference type="InterPro" id="IPR003598">
    <property type="entry name" value="Ig_sub2"/>
</dbReference>
<gene>
    <name evidence="4" type="ORF">JZ751_027038</name>
</gene>